<dbReference type="EMBL" id="JABFDB010000038">
    <property type="protein sequence ID" value="NYZ24245.1"/>
    <property type="molecule type" value="Genomic_DNA"/>
</dbReference>
<evidence type="ECO:0000313" key="11">
    <source>
        <dbReference type="EMBL" id="NYZ24245.1"/>
    </source>
</evidence>
<proteinExistence type="inferred from homology"/>
<evidence type="ECO:0000256" key="8">
    <source>
        <dbReference type="ARBA" id="ARBA00038436"/>
    </source>
</evidence>
<keyword evidence="2 9" id="KW-0813">Transport</keyword>
<comment type="caution">
    <text evidence="11">The sequence shown here is derived from an EMBL/GenBank/DDBJ whole genome shotgun (WGS) entry which is preliminary data.</text>
</comment>
<comment type="subcellular location">
    <subcellularLocation>
        <location evidence="1 9">Cell inner membrane</location>
        <topology evidence="1 9">Multi-pass membrane protein</topology>
    </subcellularLocation>
</comment>
<gene>
    <name evidence="11" type="ORF">HND93_31450</name>
</gene>
<keyword evidence="12" id="KW-1185">Reference proteome</keyword>
<sequence length="152" mass="16646">MLRKLLTALNVLLLFGLVLVPSLQIVMRTIGFPFIGAEELTRFLLICLVFTGFPLVVAHGENIVMGELKAALPTAARRAIDLLISATAIAATVFVAYVTVRTAMQYMTNATPTLKIPFWLFMSATFVGFAGAALVHIRHLRHPPQRDTNIAL</sequence>
<keyword evidence="7 9" id="KW-0472">Membrane</keyword>
<comment type="subunit">
    <text evidence="9">The complex comprises the extracytoplasmic solute receptor protein and the two transmembrane proteins.</text>
</comment>
<evidence type="ECO:0000256" key="3">
    <source>
        <dbReference type="ARBA" id="ARBA00022475"/>
    </source>
</evidence>
<organism evidence="11 12">
    <name type="scientific">Azospirillum oleiclasticum</name>
    <dbReference type="NCBI Taxonomy" id="2735135"/>
    <lineage>
        <taxon>Bacteria</taxon>
        <taxon>Pseudomonadati</taxon>
        <taxon>Pseudomonadota</taxon>
        <taxon>Alphaproteobacteria</taxon>
        <taxon>Rhodospirillales</taxon>
        <taxon>Azospirillaceae</taxon>
        <taxon>Azospirillum</taxon>
    </lineage>
</organism>
<protein>
    <recommendedName>
        <fullName evidence="9">TRAP transporter small permease protein</fullName>
    </recommendedName>
</protein>
<reference evidence="11 12" key="1">
    <citation type="submission" date="2020-05" db="EMBL/GenBank/DDBJ databases">
        <title>Azospirillum oleiclasticum sp. nov, a nitrogen-fixing and heavy crude oil-emulsifying bacterium isolated from the crude oil of Yumen Oilfield.</title>
        <authorList>
            <person name="Wu D."/>
            <person name="Cai M."/>
            <person name="Zhang X."/>
        </authorList>
    </citation>
    <scope>NUCLEOTIDE SEQUENCE [LARGE SCALE GENOMIC DNA]</scope>
    <source>
        <strain evidence="11 12">ROY-1-1-2</strain>
    </source>
</reference>
<feature type="transmembrane region" description="Helical" evidence="9">
    <location>
        <begin position="118"/>
        <end position="137"/>
    </location>
</feature>
<feature type="transmembrane region" description="Helical" evidence="9">
    <location>
        <begin position="79"/>
        <end position="98"/>
    </location>
</feature>
<dbReference type="PANTHER" id="PTHR35011:SF2">
    <property type="entry name" value="2,3-DIKETO-L-GULONATE TRAP TRANSPORTER SMALL PERMEASE PROTEIN YIAM"/>
    <property type="match status" value="1"/>
</dbReference>
<comment type="caution">
    <text evidence="9">Lacks conserved residue(s) required for the propagation of feature annotation.</text>
</comment>
<feature type="domain" description="Tripartite ATP-independent periplasmic transporters DctQ component" evidence="10">
    <location>
        <begin position="17"/>
        <end position="141"/>
    </location>
</feature>
<evidence type="ECO:0000256" key="9">
    <source>
        <dbReference type="RuleBase" id="RU369079"/>
    </source>
</evidence>
<evidence type="ECO:0000256" key="1">
    <source>
        <dbReference type="ARBA" id="ARBA00004429"/>
    </source>
</evidence>
<accession>A0ABX2TMQ1</accession>
<keyword evidence="5 9" id="KW-0812">Transmembrane</keyword>
<evidence type="ECO:0000259" key="10">
    <source>
        <dbReference type="Pfam" id="PF04290"/>
    </source>
</evidence>
<comment type="function">
    <text evidence="9">Part of the tripartite ATP-independent periplasmic (TRAP) transport system.</text>
</comment>
<evidence type="ECO:0000256" key="6">
    <source>
        <dbReference type="ARBA" id="ARBA00022989"/>
    </source>
</evidence>
<evidence type="ECO:0000256" key="7">
    <source>
        <dbReference type="ARBA" id="ARBA00023136"/>
    </source>
</evidence>
<feature type="transmembrane region" description="Helical" evidence="9">
    <location>
        <begin position="40"/>
        <end position="58"/>
    </location>
</feature>
<comment type="similarity">
    <text evidence="8 9">Belongs to the TRAP transporter small permease family.</text>
</comment>
<evidence type="ECO:0000313" key="12">
    <source>
        <dbReference type="Proteomes" id="UP000584642"/>
    </source>
</evidence>
<evidence type="ECO:0000256" key="5">
    <source>
        <dbReference type="ARBA" id="ARBA00022692"/>
    </source>
</evidence>
<dbReference type="PANTHER" id="PTHR35011">
    <property type="entry name" value="2,3-DIKETO-L-GULONATE TRAP TRANSPORTER SMALL PERMEASE PROTEIN YIAM"/>
    <property type="match status" value="1"/>
</dbReference>
<dbReference type="InterPro" id="IPR055348">
    <property type="entry name" value="DctQ"/>
</dbReference>
<dbReference type="InterPro" id="IPR007387">
    <property type="entry name" value="TRAP_DctQ"/>
</dbReference>
<keyword evidence="6 9" id="KW-1133">Transmembrane helix</keyword>
<keyword evidence="4 9" id="KW-0997">Cell inner membrane</keyword>
<evidence type="ECO:0000256" key="2">
    <source>
        <dbReference type="ARBA" id="ARBA00022448"/>
    </source>
</evidence>
<name>A0ABX2TMQ1_9PROT</name>
<evidence type="ECO:0000256" key="4">
    <source>
        <dbReference type="ARBA" id="ARBA00022519"/>
    </source>
</evidence>
<dbReference type="Pfam" id="PF04290">
    <property type="entry name" value="DctQ"/>
    <property type="match status" value="1"/>
</dbReference>
<dbReference type="Proteomes" id="UP000584642">
    <property type="component" value="Unassembled WGS sequence"/>
</dbReference>
<keyword evidence="3" id="KW-1003">Cell membrane</keyword>